<name>A0A4S8LUR4_DENBC</name>
<dbReference type="OrthoDB" id="2856059at2759"/>
<dbReference type="EMBL" id="ML179257">
    <property type="protein sequence ID" value="THU93150.1"/>
    <property type="molecule type" value="Genomic_DNA"/>
</dbReference>
<evidence type="ECO:0000313" key="2">
    <source>
        <dbReference type="Proteomes" id="UP000297245"/>
    </source>
</evidence>
<proteinExistence type="predicted"/>
<dbReference type="Proteomes" id="UP000297245">
    <property type="component" value="Unassembled WGS sequence"/>
</dbReference>
<evidence type="ECO:0000313" key="1">
    <source>
        <dbReference type="EMBL" id="THU93150.1"/>
    </source>
</evidence>
<dbReference type="AlphaFoldDB" id="A0A4S8LUR4"/>
<gene>
    <name evidence="1" type="ORF">K435DRAFT_799941</name>
</gene>
<accession>A0A4S8LUR4</accession>
<sequence length="444" mass="50258">MMPKPCEWDENVPKYNAKETSKWLGFYLNNSSARKCLFQVWNQDLRKFFGMQCQHKTLEQTKTIEEKAVLVLREMKTLAGESKSQDHNIQKEIKDSQVLSLMTKSFYKTQTEQPELVFFNSNEELFLLVIDNIIKVENKDGVLGVILDKKRDVKKRVNEFGQQLHLKTCHCQTLPDKEKCRQQIVVRCRNVEGLSGKILREFQDANKVPIPTGRPSSVESILINGEEYMQIKRRPDMGKEIGGVSFGALKPVLKDIKRHHEFVIENYSGSTVNCSKNDRGTMVPTGSQVPQGILPRDTYSAYKSTQIDPVDLEGSTRMLLDMGFDVDIALEVLRCGLKTIYKELTHAAEKAGTYSLGTHGLNVFYCRNYVVPQHFDNNETWTNNNADIKDRREKLLQLCIQHGTMLPGGSKGVSMALLSPTQDSIAGGTALSDGITFVVRKKDA</sequence>
<organism evidence="1 2">
    <name type="scientific">Dendrothele bispora (strain CBS 962.96)</name>
    <dbReference type="NCBI Taxonomy" id="1314807"/>
    <lineage>
        <taxon>Eukaryota</taxon>
        <taxon>Fungi</taxon>
        <taxon>Dikarya</taxon>
        <taxon>Basidiomycota</taxon>
        <taxon>Agaricomycotina</taxon>
        <taxon>Agaricomycetes</taxon>
        <taxon>Agaricomycetidae</taxon>
        <taxon>Agaricales</taxon>
        <taxon>Agaricales incertae sedis</taxon>
        <taxon>Dendrothele</taxon>
    </lineage>
</organism>
<keyword evidence="2" id="KW-1185">Reference proteome</keyword>
<protein>
    <submittedName>
        <fullName evidence="1">Uncharacterized protein</fullName>
    </submittedName>
</protein>
<reference evidence="1 2" key="1">
    <citation type="journal article" date="2019" name="Nat. Ecol. Evol.">
        <title>Megaphylogeny resolves global patterns of mushroom evolution.</title>
        <authorList>
            <person name="Varga T."/>
            <person name="Krizsan K."/>
            <person name="Foldi C."/>
            <person name="Dima B."/>
            <person name="Sanchez-Garcia M."/>
            <person name="Sanchez-Ramirez S."/>
            <person name="Szollosi G.J."/>
            <person name="Szarkandi J.G."/>
            <person name="Papp V."/>
            <person name="Albert L."/>
            <person name="Andreopoulos W."/>
            <person name="Angelini C."/>
            <person name="Antonin V."/>
            <person name="Barry K.W."/>
            <person name="Bougher N.L."/>
            <person name="Buchanan P."/>
            <person name="Buyck B."/>
            <person name="Bense V."/>
            <person name="Catcheside P."/>
            <person name="Chovatia M."/>
            <person name="Cooper J."/>
            <person name="Damon W."/>
            <person name="Desjardin D."/>
            <person name="Finy P."/>
            <person name="Geml J."/>
            <person name="Haridas S."/>
            <person name="Hughes K."/>
            <person name="Justo A."/>
            <person name="Karasinski D."/>
            <person name="Kautmanova I."/>
            <person name="Kiss B."/>
            <person name="Kocsube S."/>
            <person name="Kotiranta H."/>
            <person name="LaButti K.M."/>
            <person name="Lechner B.E."/>
            <person name="Liimatainen K."/>
            <person name="Lipzen A."/>
            <person name="Lukacs Z."/>
            <person name="Mihaltcheva S."/>
            <person name="Morgado L.N."/>
            <person name="Niskanen T."/>
            <person name="Noordeloos M.E."/>
            <person name="Ohm R.A."/>
            <person name="Ortiz-Santana B."/>
            <person name="Ovrebo C."/>
            <person name="Racz N."/>
            <person name="Riley R."/>
            <person name="Savchenko A."/>
            <person name="Shiryaev A."/>
            <person name="Soop K."/>
            <person name="Spirin V."/>
            <person name="Szebenyi C."/>
            <person name="Tomsovsky M."/>
            <person name="Tulloss R.E."/>
            <person name="Uehling J."/>
            <person name="Grigoriev I.V."/>
            <person name="Vagvolgyi C."/>
            <person name="Papp T."/>
            <person name="Martin F.M."/>
            <person name="Miettinen O."/>
            <person name="Hibbett D.S."/>
            <person name="Nagy L.G."/>
        </authorList>
    </citation>
    <scope>NUCLEOTIDE SEQUENCE [LARGE SCALE GENOMIC DNA]</scope>
    <source>
        <strain evidence="1 2">CBS 962.96</strain>
    </source>
</reference>